<sequence length="176" mass="20538">MSGRTTFGIQGRKVIEDELNDEPEWIMKTLNLRQVDRELERENIRLPDFQRDKVPGKAKAIAEAVKQNHMNKKTHTLVGDSIKIGNYNEINWVIDGQHRLTAIRRLVKKYQKNDELKILDTKILLVIIKFKNRKETLEYYNQINKDRKEIPPNNQALKDIFKDGGYLTCDSDSDSG</sequence>
<dbReference type="AlphaFoldDB" id="A0A6C0LHY4"/>
<accession>A0A6C0LHY4</accession>
<dbReference type="EMBL" id="MN740510">
    <property type="protein sequence ID" value="QHU30559.1"/>
    <property type="molecule type" value="Genomic_DNA"/>
</dbReference>
<protein>
    <submittedName>
        <fullName evidence="1">Uncharacterized protein</fullName>
    </submittedName>
</protein>
<reference evidence="1" key="1">
    <citation type="journal article" date="2020" name="Nature">
        <title>Giant virus diversity and host interactions through global metagenomics.</title>
        <authorList>
            <person name="Schulz F."/>
            <person name="Roux S."/>
            <person name="Paez-Espino D."/>
            <person name="Jungbluth S."/>
            <person name="Walsh D.A."/>
            <person name="Denef V.J."/>
            <person name="McMahon K.D."/>
            <person name="Konstantinidis K.T."/>
            <person name="Eloe-Fadrosh E.A."/>
            <person name="Kyrpides N.C."/>
            <person name="Woyke T."/>
        </authorList>
    </citation>
    <scope>NUCLEOTIDE SEQUENCE</scope>
    <source>
        <strain evidence="1">GVMAG-M-3300027833-19</strain>
    </source>
</reference>
<proteinExistence type="predicted"/>
<name>A0A6C0LHY4_9ZZZZ</name>
<evidence type="ECO:0000313" key="1">
    <source>
        <dbReference type="EMBL" id="QHU30559.1"/>
    </source>
</evidence>
<organism evidence="1">
    <name type="scientific">viral metagenome</name>
    <dbReference type="NCBI Taxonomy" id="1070528"/>
    <lineage>
        <taxon>unclassified sequences</taxon>
        <taxon>metagenomes</taxon>
        <taxon>organismal metagenomes</taxon>
    </lineage>
</organism>